<dbReference type="Gene3D" id="3.40.50.450">
    <property type="match status" value="1"/>
</dbReference>
<dbReference type="GO" id="GO:0005829">
    <property type="term" value="C:cytosol"/>
    <property type="evidence" value="ECO:0007669"/>
    <property type="project" value="TreeGrafter"/>
</dbReference>
<dbReference type="SUPFAM" id="SSF102405">
    <property type="entry name" value="MCP/YpsA-like"/>
    <property type="match status" value="1"/>
</dbReference>
<reference evidence="3 4" key="1">
    <citation type="submission" date="2018-10" db="EMBL/GenBank/DDBJ databases">
        <title>Bacillus Keqinensis sp. nov., a moderately halophilic bacterium isolated from a saline-alkaline lake.</title>
        <authorList>
            <person name="Wang H."/>
        </authorList>
    </citation>
    <scope>NUCLEOTIDE SEQUENCE [LARGE SCALE GENOMIC DNA]</scope>
    <source>
        <strain evidence="3 4">KQ-3</strain>
    </source>
</reference>
<protein>
    <recommendedName>
        <fullName evidence="2">Cytokinin riboside 5'-monophosphate phosphoribohydrolase</fullName>
        <ecNumber evidence="2">3.2.2.n1</ecNumber>
    </recommendedName>
</protein>
<comment type="caution">
    <text evidence="3">The sequence shown here is derived from an EMBL/GenBank/DDBJ whole genome shotgun (WGS) entry which is preliminary data.</text>
</comment>
<proteinExistence type="inferred from homology"/>
<dbReference type="InterPro" id="IPR005269">
    <property type="entry name" value="LOG"/>
</dbReference>
<keyword evidence="2" id="KW-0203">Cytokinin biosynthesis</keyword>
<dbReference type="Proteomes" id="UP000278746">
    <property type="component" value="Unassembled WGS sequence"/>
</dbReference>
<dbReference type="EC" id="3.2.2.n1" evidence="2"/>
<dbReference type="RefSeq" id="WP_122896001.1">
    <property type="nucleotide sequence ID" value="NZ_RHIB01000001.1"/>
</dbReference>
<sequence>MKKCAVFCGSRAGNHPEYIRAAKKLGEEMAKRDIELVYGGASVGIMATVADAVLENGGRATGVLPHFLGDREIAHKKLTELHMVETMSERKQLIAKLSDGFISLPGGIGTMEEYFEMLTLGYLGQHTGKSGLLNVNGYYKPLISFFDHMKEQGFVDEKTREGMIVEEDPSALLDIIFPE</sequence>
<dbReference type="EMBL" id="RHIB01000001">
    <property type="protein sequence ID" value="RNA68476.1"/>
    <property type="molecule type" value="Genomic_DNA"/>
</dbReference>
<dbReference type="InterPro" id="IPR031100">
    <property type="entry name" value="LOG_fam"/>
</dbReference>
<dbReference type="PANTHER" id="PTHR31223:SF70">
    <property type="entry name" value="LOG FAMILY PROTEIN YJL055W"/>
    <property type="match status" value="1"/>
</dbReference>
<dbReference type="NCBIfam" id="TIGR00730">
    <property type="entry name" value="Rossman fold protein, TIGR00730 family"/>
    <property type="match status" value="1"/>
</dbReference>
<dbReference type="GO" id="GO:0009691">
    <property type="term" value="P:cytokinin biosynthetic process"/>
    <property type="evidence" value="ECO:0007669"/>
    <property type="project" value="UniProtKB-UniRule"/>
</dbReference>
<accession>A0A3M7TS96</accession>
<comment type="similarity">
    <text evidence="1 2">Belongs to the LOG family.</text>
</comment>
<gene>
    <name evidence="3" type="ORF">EBO34_00425</name>
</gene>
<dbReference type="PANTHER" id="PTHR31223">
    <property type="entry name" value="LOG FAMILY PROTEIN YJL055W"/>
    <property type="match status" value="1"/>
</dbReference>
<evidence type="ECO:0000256" key="1">
    <source>
        <dbReference type="ARBA" id="ARBA00006763"/>
    </source>
</evidence>
<evidence type="ECO:0000256" key="2">
    <source>
        <dbReference type="RuleBase" id="RU363015"/>
    </source>
</evidence>
<name>A0A3M7TS96_9BACI</name>
<evidence type="ECO:0000313" key="4">
    <source>
        <dbReference type="Proteomes" id="UP000278746"/>
    </source>
</evidence>
<dbReference type="AlphaFoldDB" id="A0A3M7TS96"/>
<dbReference type="GO" id="GO:0016799">
    <property type="term" value="F:hydrolase activity, hydrolyzing N-glycosyl compounds"/>
    <property type="evidence" value="ECO:0007669"/>
    <property type="project" value="TreeGrafter"/>
</dbReference>
<keyword evidence="2" id="KW-0378">Hydrolase</keyword>
<evidence type="ECO:0000313" key="3">
    <source>
        <dbReference type="EMBL" id="RNA68476.1"/>
    </source>
</evidence>
<dbReference type="OrthoDB" id="9801098at2"/>
<dbReference type="Pfam" id="PF03641">
    <property type="entry name" value="Lysine_decarbox"/>
    <property type="match status" value="1"/>
</dbReference>
<organism evidence="3 4">
    <name type="scientific">Alteribacter keqinensis</name>
    <dbReference type="NCBI Taxonomy" id="2483800"/>
    <lineage>
        <taxon>Bacteria</taxon>
        <taxon>Bacillati</taxon>
        <taxon>Bacillota</taxon>
        <taxon>Bacilli</taxon>
        <taxon>Bacillales</taxon>
        <taxon>Bacillaceae</taxon>
        <taxon>Alteribacter</taxon>
    </lineage>
</organism>
<keyword evidence="4" id="KW-1185">Reference proteome</keyword>